<keyword evidence="2" id="KW-1185">Reference proteome</keyword>
<proteinExistence type="predicted"/>
<reference evidence="1" key="1">
    <citation type="submission" date="2021-06" db="EMBL/GenBank/DDBJ databases">
        <authorList>
            <person name="Hodson N. C."/>
            <person name="Mongue J. A."/>
            <person name="Jaron S. K."/>
        </authorList>
    </citation>
    <scope>NUCLEOTIDE SEQUENCE</scope>
</reference>
<dbReference type="Proteomes" id="UP000708208">
    <property type="component" value="Unassembled WGS sequence"/>
</dbReference>
<dbReference type="AlphaFoldDB" id="A0A8J2JUQ7"/>
<accession>A0A8J2JUQ7</accession>
<protein>
    <submittedName>
        <fullName evidence="1">Uncharacterized protein</fullName>
    </submittedName>
</protein>
<organism evidence="1 2">
    <name type="scientific">Allacma fusca</name>
    <dbReference type="NCBI Taxonomy" id="39272"/>
    <lineage>
        <taxon>Eukaryota</taxon>
        <taxon>Metazoa</taxon>
        <taxon>Ecdysozoa</taxon>
        <taxon>Arthropoda</taxon>
        <taxon>Hexapoda</taxon>
        <taxon>Collembola</taxon>
        <taxon>Symphypleona</taxon>
        <taxon>Sminthuridae</taxon>
        <taxon>Allacma</taxon>
    </lineage>
</organism>
<feature type="non-terminal residue" evidence="1">
    <location>
        <position position="1"/>
    </location>
</feature>
<evidence type="ECO:0000313" key="1">
    <source>
        <dbReference type="EMBL" id="CAG7724298.1"/>
    </source>
</evidence>
<name>A0A8J2JUQ7_9HEXA</name>
<dbReference type="EMBL" id="CAJVCH010108081">
    <property type="protein sequence ID" value="CAG7724298.1"/>
    <property type="molecule type" value="Genomic_DNA"/>
</dbReference>
<comment type="caution">
    <text evidence="1">The sequence shown here is derived from an EMBL/GenBank/DDBJ whole genome shotgun (WGS) entry which is preliminary data.</text>
</comment>
<sequence length="60" mass="6924">VLDGRICRSVITKSENGDWIEEQTHKNYFATIIMEFKGNDHTVTYKIGDVTGVHLWKKIS</sequence>
<evidence type="ECO:0000313" key="2">
    <source>
        <dbReference type="Proteomes" id="UP000708208"/>
    </source>
</evidence>
<gene>
    <name evidence="1" type="ORF">AFUS01_LOCUS13331</name>
</gene>